<proteinExistence type="predicted"/>
<evidence type="ECO:0000313" key="2">
    <source>
        <dbReference type="Proteomes" id="UP000325243"/>
    </source>
</evidence>
<reference evidence="1 2" key="1">
    <citation type="submission" date="2019-08" db="EMBL/GenBank/DDBJ databases">
        <authorList>
            <person name="Hu J."/>
        </authorList>
    </citation>
    <scope>NUCLEOTIDE SEQUENCE [LARGE SCALE GENOMIC DNA]</scope>
    <source>
        <strain evidence="1 2">NEAU-184</strain>
    </source>
</reference>
<protein>
    <submittedName>
        <fullName evidence="1">Uncharacterized protein</fullName>
    </submittedName>
</protein>
<dbReference type="AlphaFoldDB" id="A0A5S4UZA2"/>
<dbReference type="RefSeq" id="WP_148735134.1">
    <property type="nucleotide sequence ID" value="NZ_VSSB01000002.1"/>
</dbReference>
<comment type="caution">
    <text evidence="1">The sequence shown here is derived from an EMBL/GenBank/DDBJ whole genome shotgun (WGS) entry which is preliminary data.</text>
</comment>
<dbReference type="EMBL" id="VSSB01000002">
    <property type="protein sequence ID" value="TYL51039.1"/>
    <property type="molecule type" value="Genomic_DNA"/>
</dbReference>
<gene>
    <name evidence="1" type="ORF">FYC51_18075</name>
</gene>
<keyword evidence="2" id="KW-1185">Reference proteome</keyword>
<sequence length="105" mass="11026">MTLRLSALVKAAADAPTLPRSVDALDADTRARLDAFAARESLTIDAARTELRAAARVEEAVSTSLRRRRLGLVGELSIEPELDAATDAVVASVLDARTAANGVRA</sequence>
<organism evidence="1 2">
    <name type="scientific">Agromyces mariniharenae</name>
    <dbReference type="NCBI Taxonomy" id="2604423"/>
    <lineage>
        <taxon>Bacteria</taxon>
        <taxon>Bacillati</taxon>
        <taxon>Actinomycetota</taxon>
        <taxon>Actinomycetes</taxon>
        <taxon>Micrococcales</taxon>
        <taxon>Microbacteriaceae</taxon>
        <taxon>Agromyces</taxon>
    </lineage>
</organism>
<accession>A0A5S4UZA2</accession>
<name>A0A5S4UZA2_9MICO</name>
<evidence type="ECO:0000313" key="1">
    <source>
        <dbReference type="EMBL" id="TYL51039.1"/>
    </source>
</evidence>
<dbReference type="Proteomes" id="UP000325243">
    <property type="component" value="Unassembled WGS sequence"/>
</dbReference>